<keyword evidence="3" id="KW-1185">Reference proteome</keyword>
<organism evidence="2 3">
    <name type="scientific">Paramarasmius palmivorus</name>
    <dbReference type="NCBI Taxonomy" id="297713"/>
    <lineage>
        <taxon>Eukaryota</taxon>
        <taxon>Fungi</taxon>
        <taxon>Dikarya</taxon>
        <taxon>Basidiomycota</taxon>
        <taxon>Agaricomycotina</taxon>
        <taxon>Agaricomycetes</taxon>
        <taxon>Agaricomycetidae</taxon>
        <taxon>Agaricales</taxon>
        <taxon>Marasmiineae</taxon>
        <taxon>Marasmiaceae</taxon>
        <taxon>Paramarasmius</taxon>
    </lineage>
</organism>
<proteinExistence type="predicted"/>
<feature type="region of interest" description="Disordered" evidence="1">
    <location>
        <begin position="153"/>
        <end position="198"/>
    </location>
</feature>
<reference evidence="2 3" key="1">
    <citation type="submission" date="2024-01" db="EMBL/GenBank/DDBJ databases">
        <title>A draft genome for a cacao thread blight-causing isolate of Paramarasmius palmivorus.</title>
        <authorList>
            <person name="Baruah I.K."/>
            <person name="Bukari Y."/>
            <person name="Amoako-Attah I."/>
            <person name="Meinhardt L.W."/>
            <person name="Bailey B.A."/>
            <person name="Cohen S.P."/>
        </authorList>
    </citation>
    <scope>NUCLEOTIDE SEQUENCE [LARGE SCALE GENOMIC DNA]</scope>
    <source>
        <strain evidence="2 3">GH-12</strain>
    </source>
</reference>
<sequence>MSHTRAEMIMAIVKITATSGVEALSESLKSNFRQALHDFLRSGPQCCNNFLAKVANASGLPTERISSLKIDIHVSTHTAMRLPPSSFLPLLTDVQFVLPSDRTEKQEVTYRSTFGTMIVTFNESLRDTFATSSGITAWLKEQFNGVVIDITDDDEPQGSCPNTAPTSAAGKKRNRSRSPDCLGPQKKRGKNSSETPDAILGRTADLLLRAIEMANVAVESVYELQDLLVESTEDD</sequence>
<evidence type="ECO:0000313" key="3">
    <source>
        <dbReference type="Proteomes" id="UP001383192"/>
    </source>
</evidence>
<protein>
    <submittedName>
        <fullName evidence="2">Uncharacterized protein</fullName>
    </submittedName>
</protein>
<dbReference type="EMBL" id="JAYKXP010000279">
    <property type="protein sequence ID" value="KAK7016743.1"/>
    <property type="molecule type" value="Genomic_DNA"/>
</dbReference>
<accession>A0AAW0AVT0</accession>
<dbReference type="AlphaFoldDB" id="A0AAW0AVT0"/>
<dbReference type="Proteomes" id="UP001383192">
    <property type="component" value="Unassembled WGS sequence"/>
</dbReference>
<gene>
    <name evidence="2" type="ORF">VNI00_018848</name>
</gene>
<name>A0AAW0AVT0_9AGAR</name>
<evidence type="ECO:0000313" key="2">
    <source>
        <dbReference type="EMBL" id="KAK7016743.1"/>
    </source>
</evidence>
<evidence type="ECO:0000256" key="1">
    <source>
        <dbReference type="SAM" id="MobiDB-lite"/>
    </source>
</evidence>
<comment type="caution">
    <text evidence="2">The sequence shown here is derived from an EMBL/GenBank/DDBJ whole genome shotgun (WGS) entry which is preliminary data.</text>
</comment>